<organism evidence="14 15">
    <name type="scientific">Heliocybe sulcata</name>
    <dbReference type="NCBI Taxonomy" id="5364"/>
    <lineage>
        <taxon>Eukaryota</taxon>
        <taxon>Fungi</taxon>
        <taxon>Dikarya</taxon>
        <taxon>Basidiomycota</taxon>
        <taxon>Agaricomycotina</taxon>
        <taxon>Agaricomycetes</taxon>
        <taxon>Gloeophyllales</taxon>
        <taxon>Gloeophyllaceae</taxon>
        <taxon>Heliocybe</taxon>
    </lineage>
</organism>
<evidence type="ECO:0000256" key="5">
    <source>
        <dbReference type="ARBA" id="ARBA00022801"/>
    </source>
</evidence>
<dbReference type="InterPro" id="IPR001431">
    <property type="entry name" value="Pept_M16_Zn_BS"/>
</dbReference>
<feature type="region of interest" description="Disordered" evidence="9">
    <location>
        <begin position="209"/>
        <end position="260"/>
    </location>
</feature>
<dbReference type="FunFam" id="3.30.830.10:FF:000005">
    <property type="entry name" value="nardilysin isoform X1"/>
    <property type="match status" value="1"/>
</dbReference>
<dbReference type="InterPro" id="IPR032632">
    <property type="entry name" value="Peptidase_M16_M"/>
</dbReference>
<dbReference type="Pfam" id="PF00675">
    <property type="entry name" value="Peptidase_M16"/>
    <property type="match status" value="1"/>
</dbReference>
<dbReference type="GO" id="GO:0004222">
    <property type="term" value="F:metalloendopeptidase activity"/>
    <property type="evidence" value="ECO:0007669"/>
    <property type="project" value="InterPro"/>
</dbReference>
<keyword evidence="6" id="KW-0862">Zinc</keyword>
<evidence type="ECO:0000256" key="1">
    <source>
        <dbReference type="ARBA" id="ARBA00001947"/>
    </source>
</evidence>
<keyword evidence="4" id="KW-0479">Metal-binding</keyword>
<dbReference type="GO" id="GO:0005829">
    <property type="term" value="C:cytosol"/>
    <property type="evidence" value="ECO:0007669"/>
    <property type="project" value="TreeGrafter"/>
</dbReference>
<evidence type="ECO:0000256" key="9">
    <source>
        <dbReference type="SAM" id="MobiDB-lite"/>
    </source>
</evidence>
<sequence>MTENEDWRRVPRSGSRPAYSVFTKSIEKSQQDDREYRIIELENGLQAAVIHDAKGDKAAASLDVAVGHLMDPDDMPGLAHFCEHLLFMGTEQFPRENEYSEFLSKNAGSSNAYTATTNTNYYFNVSTPALSGALARFAAFFHSPLFAPSCTSRELNAVDSEHKKNHQSDMWRIFQLNKHLSKPGHVWSKFGTGHRESLSQAAQGLKKKGLLNGVNDKQTNGIKTNGDAKSSATSSLAPTRNPSPAPSEASHNSELEADGGVIGRETRRRLVEWWSKEYCASRMRLCVIGKESLDELSELVANLFSPIPNRGQDALPMINDHPFGPEQKGTLVSVQTIMDFHVLEISFPLAWQPPLWRYKPANYLAHFIGHEGPGSLHSYLKNKGWITGLSSGPQNLARGFAMFKITIHMTQDGFQNYLAIMLAAYKYLNLLRSSELPPWHSHEISTIASIRFRFAEKRRPDDYAVWIAESMAWPVPRDLVISAPQLTCPWDEEGAQKDGQGRWIGEAQVREILEGMKVVEGRAVLMARQAEHEKVLAEVEWKQEPWYGTGYSVRRFDEEFVHEAQSPNDLKELFLPGPNEFIPTNLDVDKRDVPEPIENPYLIRETTLSSLWHKKDDRFWVPKARVALDIRNPEANATARSAVLTRLYGALVTDSLTEYSYDAELAGLSYHLMPHILGVTVILSGYNDKIPVLTQRVLETVKHLKVVSDRLEVFKEQLKRDWQNFFLGQSYGISDYFGRYLLAEKQWTVQERLAEIASITADEVQAHATKLLSETNMRMLVTGNMTKEDAIGIVNLAESIVGSSPLPASSVIERSLILPEASNHVFSMPVPNPKESNSALTYYLHIGDVTDDQLRVTSSLLAQILSEPTFNVLRTQEQLGYIVSCSQWHLAGDSQKGLRIVVQSEKPPQHLESRVNAFLKSMQDSIQQMPEEEFAEQKQGLERKWTEKPKNLSEETNRYWTHIDSGFFDFHRRFRNAELLKRITKQDVLDLFDARVHPSAPKRAKLAVHLHSQKPAPEKVSQAAVAAFEDLVRTAGVQVEESASKEEFGAEGGLDTTSFAKYWQEMLVSKATDQSTIKKLLAEIPRIVDQHPGPSTDESATDGLEGVTLIEDIKQFKSSLTPSPDPRPVADWADSPSAKL</sequence>
<feature type="compositionally biased region" description="Polar residues" evidence="9">
    <location>
        <begin position="215"/>
        <end position="242"/>
    </location>
</feature>
<evidence type="ECO:0000259" key="11">
    <source>
        <dbReference type="Pfam" id="PF05193"/>
    </source>
</evidence>
<reference evidence="14 15" key="1">
    <citation type="journal article" date="2019" name="Nat. Ecol. Evol.">
        <title>Megaphylogeny resolves global patterns of mushroom evolution.</title>
        <authorList>
            <person name="Varga T."/>
            <person name="Krizsan K."/>
            <person name="Foldi C."/>
            <person name="Dima B."/>
            <person name="Sanchez-Garcia M."/>
            <person name="Sanchez-Ramirez S."/>
            <person name="Szollosi G.J."/>
            <person name="Szarkandi J.G."/>
            <person name="Papp V."/>
            <person name="Albert L."/>
            <person name="Andreopoulos W."/>
            <person name="Angelini C."/>
            <person name="Antonin V."/>
            <person name="Barry K.W."/>
            <person name="Bougher N.L."/>
            <person name="Buchanan P."/>
            <person name="Buyck B."/>
            <person name="Bense V."/>
            <person name="Catcheside P."/>
            <person name="Chovatia M."/>
            <person name="Cooper J."/>
            <person name="Damon W."/>
            <person name="Desjardin D."/>
            <person name="Finy P."/>
            <person name="Geml J."/>
            <person name="Haridas S."/>
            <person name="Hughes K."/>
            <person name="Justo A."/>
            <person name="Karasinski D."/>
            <person name="Kautmanova I."/>
            <person name="Kiss B."/>
            <person name="Kocsube S."/>
            <person name="Kotiranta H."/>
            <person name="LaButti K.M."/>
            <person name="Lechner B.E."/>
            <person name="Liimatainen K."/>
            <person name="Lipzen A."/>
            <person name="Lukacs Z."/>
            <person name="Mihaltcheva S."/>
            <person name="Morgado L.N."/>
            <person name="Niskanen T."/>
            <person name="Noordeloos M.E."/>
            <person name="Ohm R.A."/>
            <person name="Ortiz-Santana B."/>
            <person name="Ovrebo C."/>
            <person name="Racz N."/>
            <person name="Riley R."/>
            <person name="Savchenko A."/>
            <person name="Shiryaev A."/>
            <person name="Soop K."/>
            <person name="Spirin V."/>
            <person name="Szebenyi C."/>
            <person name="Tomsovsky M."/>
            <person name="Tulloss R.E."/>
            <person name="Uehling J."/>
            <person name="Grigoriev I.V."/>
            <person name="Vagvolgyi C."/>
            <person name="Papp T."/>
            <person name="Martin F.M."/>
            <person name="Miettinen O."/>
            <person name="Hibbett D.S."/>
            <person name="Nagy L.G."/>
        </authorList>
    </citation>
    <scope>NUCLEOTIDE SEQUENCE [LARGE SCALE GENOMIC DNA]</scope>
    <source>
        <strain evidence="14 15">OMC1185</strain>
    </source>
</reference>
<evidence type="ECO:0000256" key="7">
    <source>
        <dbReference type="ARBA" id="ARBA00023049"/>
    </source>
</evidence>
<dbReference type="STRING" id="5364.A0A5C3NF55"/>
<dbReference type="FunFam" id="3.30.830.10:FF:000003">
    <property type="entry name" value="Insulin-degrading enzyme"/>
    <property type="match status" value="1"/>
</dbReference>
<comment type="similarity">
    <text evidence="2 8">Belongs to the peptidase M16 family.</text>
</comment>
<dbReference type="PANTHER" id="PTHR43690:SF18">
    <property type="entry name" value="INSULIN-DEGRADING ENZYME-RELATED"/>
    <property type="match status" value="1"/>
</dbReference>
<feature type="domain" description="Peptidase M16 N-terminal" evidence="10">
    <location>
        <begin position="48"/>
        <end position="184"/>
    </location>
</feature>
<dbReference type="FunFam" id="3.30.830.10:FF:000012">
    <property type="entry name" value="Protease 3"/>
    <property type="match status" value="1"/>
</dbReference>
<dbReference type="InterPro" id="IPR007863">
    <property type="entry name" value="Peptidase_M16_C"/>
</dbReference>
<evidence type="ECO:0000256" key="2">
    <source>
        <dbReference type="ARBA" id="ARBA00007261"/>
    </source>
</evidence>
<dbReference type="GO" id="GO:0043171">
    <property type="term" value="P:peptide catabolic process"/>
    <property type="evidence" value="ECO:0007669"/>
    <property type="project" value="TreeGrafter"/>
</dbReference>
<evidence type="ECO:0000256" key="6">
    <source>
        <dbReference type="ARBA" id="ARBA00022833"/>
    </source>
</evidence>
<keyword evidence="15" id="KW-1185">Reference proteome</keyword>
<dbReference type="InterPro" id="IPR011249">
    <property type="entry name" value="Metalloenz_LuxS/M16"/>
</dbReference>
<dbReference type="InterPro" id="IPR011765">
    <property type="entry name" value="Pept_M16_N"/>
</dbReference>
<dbReference type="PANTHER" id="PTHR43690">
    <property type="entry name" value="NARDILYSIN"/>
    <property type="match status" value="1"/>
</dbReference>
<evidence type="ECO:0000259" key="10">
    <source>
        <dbReference type="Pfam" id="PF00675"/>
    </source>
</evidence>
<evidence type="ECO:0000256" key="8">
    <source>
        <dbReference type="RuleBase" id="RU004447"/>
    </source>
</evidence>
<dbReference type="Gene3D" id="3.30.830.10">
    <property type="entry name" value="Metalloenzyme, LuxS/M16 peptidase-like"/>
    <property type="match status" value="4"/>
</dbReference>
<keyword evidence="3" id="KW-0645">Protease</keyword>
<gene>
    <name evidence="14" type="ORF">OE88DRAFT_1710495</name>
</gene>
<dbReference type="PROSITE" id="PS00143">
    <property type="entry name" value="INSULINASE"/>
    <property type="match status" value="1"/>
</dbReference>
<dbReference type="AlphaFoldDB" id="A0A5C3NF55"/>
<dbReference type="Pfam" id="PF16187">
    <property type="entry name" value="Peptidase_M16_M"/>
    <property type="match status" value="1"/>
</dbReference>
<evidence type="ECO:0000259" key="12">
    <source>
        <dbReference type="Pfam" id="PF16187"/>
    </source>
</evidence>
<evidence type="ECO:0000259" key="13">
    <source>
        <dbReference type="Pfam" id="PF22456"/>
    </source>
</evidence>
<dbReference type="GO" id="GO:0046872">
    <property type="term" value="F:metal ion binding"/>
    <property type="evidence" value="ECO:0007669"/>
    <property type="project" value="UniProtKB-KW"/>
</dbReference>
<feature type="domain" description="Peptidase M16 C-terminal" evidence="11">
    <location>
        <begin position="266"/>
        <end position="440"/>
    </location>
</feature>
<evidence type="ECO:0008006" key="16">
    <source>
        <dbReference type="Google" id="ProtNLM"/>
    </source>
</evidence>
<keyword evidence="5" id="KW-0378">Hydrolase</keyword>
<keyword evidence="7" id="KW-0482">Metalloprotease</keyword>
<dbReference type="OrthoDB" id="952271at2759"/>
<evidence type="ECO:0000313" key="15">
    <source>
        <dbReference type="Proteomes" id="UP000305948"/>
    </source>
</evidence>
<dbReference type="Proteomes" id="UP000305948">
    <property type="component" value="Unassembled WGS sequence"/>
</dbReference>
<dbReference type="EMBL" id="ML213505">
    <property type="protein sequence ID" value="TFK54658.1"/>
    <property type="molecule type" value="Genomic_DNA"/>
</dbReference>
<dbReference type="InterPro" id="IPR054734">
    <property type="entry name" value="PqqF-like_C_4"/>
</dbReference>
<dbReference type="Pfam" id="PF22456">
    <property type="entry name" value="PqqF-like_C_4"/>
    <property type="match status" value="1"/>
</dbReference>
<feature type="domain" description="Coenzyme PQQ synthesis protein F-like C-terminal lobe" evidence="13">
    <location>
        <begin position="860"/>
        <end position="960"/>
    </location>
</feature>
<dbReference type="InterPro" id="IPR050626">
    <property type="entry name" value="Peptidase_M16"/>
</dbReference>
<feature type="domain" description="Peptidase M16 middle/third" evidence="12">
    <location>
        <begin position="452"/>
        <end position="755"/>
    </location>
</feature>
<dbReference type="SUPFAM" id="SSF63411">
    <property type="entry name" value="LuxS/MPP-like metallohydrolase"/>
    <property type="match status" value="5"/>
</dbReference>
<dbReference type="Pfam" id="PF05193">
    <property type="entry name" value="Peptidase_M16_C"/>
    <property type="match status" value="1"/>
</dbReference>
<protein>
    <recommendedName>
        <fullName evidence="16">Insulin-degrading enzyme</fullName>
    </recommendedName>
</protein>
<feature type="region of interest" description="Disordered" evidence="9">
    <location>
        <begin position="1116"/>
        <end position="1140"/>
    </location>
</feature>
<evidence type="ECO:0000256" key="4">
    <source>
        <dbReference type="ARBA" id="ARBA00022723"/>
    </source>
</evidence>
<proteinExistence type="inferred from homology"/>
<name>A0A5C3NF55_9AGAM</name>
<dbReference type="GO" id="GO:0005739">
    <property type="term" value="C:mitochondrion"/>
    <property type="evidence" value="ECO:0007669"/>
    <property type="project" value="TreeGrafter"/>
</dbReference>
<evidence type="ECO:0000313" key="14">
    <source>
        <dbReference type="EMBL" id="TFK54658.1"/>
    </source>
</evidence>
<comment type="cofactor">
    <cofactor evidence="1">
        <name>Zn(2+)</name>
        <dbReference type="ChEBI" id="CHEBI:29105"/>
    </cofactor>
</comment>
<accession>A0A5C3NF55</accession>
<dbReference type="GO" id="GO:0051603">
    <property type="term" value="P:proteolysis involved in protein catabolic process"/>
    <property type="evidence" value="ECO:0007669"/>
    <property type="project" value="TreeGrafter"/>
</dbReference>
<evidence type="ECO:0000256" key="3">
    <source>
        <dbReference type="ARBA" id="ARBA00022670"/>
    </source>
</evidence>